<evidence type="ECO:0000313" key="2">
    <source>
        <dbReference type="EMBL" id="SDD52110.1"/>
    </source>
</evidence>
<feature type="region of interest" description="Disordered" evidence="1">
    <location>
        <begin position="1"/>
        <end position="76"/>
    </location>
</feature>
<feature type="compositionally biased region" description="Polar residues" evidence="1">
    <location>
        <begin position="65"/>
        <end position="76"/>
    </location>
</feature>
<reference evidence="3" key="2">
    <citation type="submission" date="2016-10" db="EMBL/GenBank/DDBJ databases">
        <authorList>
            <person name="de Groot N.N."/>
        </authorList>
    </citation>
    <scope>NUCLEOTIDE SEQUENCE [LARGE SCALE GENOMIC DNA]</scope>
    <source>
        <strain evidence="3">CDM_6</strain>
    </source>
</reference>
<dbReference type="OrthoDB" id="186653at2157"/>
<keyword evidence="4" id="KW-1185">Reference proteome</keyword>
<dbReference type="STRING" id="392421.SAMN04488694_1723"/>
<feature type="compositionally biased region" description="Basic and acidic residues" evidence="1">
    <location>
        <begin position="48"/>
        <end position="63"/>
    </location>
</feature>
<evidence type="ECO:0000256" key="1">
    <source>
        <dbReference type="SAM" id="MobiDB-lite"/>
    </source>
</evidence>
<evidence type="ECO:0000313" key="5">
    <source>
        <dbReference type="Proteomes" id="UP000324021"/>
    </source>
</evidence>
<feature type="compositionally biased region" description="Polar residues" evidence="1">
    <location>
        <begin position="35"/>
        <end position="45"/>
    </location>
</feature>
<dbReference type="EMBL" id="FOIC01000072">
    <property type="protein sequence ID" value="SEU14932.1"/>
    <property type="molecule type" value="Genomic_DNA"/>
</dbReference>
<organism evidence="3 4">
    <name type="scientific">Natrinema hispanicum</name>
    <dbReference type="NCBI Taxonomy" id="392421"/>
    <lineage>
        <taxon>Archaea</taxon>
        <taxon>Methanobacteriati</taxon>
        <taxon>Methanobacteriota</taxon>
        <taxon>Stenosarchaea group</taxon>
        <taxon>Halobacteria</taxon>
        <taxon>Halobacteriales</taxon>
        <taxon>Natrialbaceae</taxon>
        <taxon>Natrinema</taxon>
    </lineage>
</organism>
<reference evidence="4 5" key="1">
    <citation type="submission" date="2016-10" db="EMBL/GenBank/DDBJ databases">
        <authorList>
            <person name="Varghese N."/>
            <person name="Submissions S."/>
        </authorList>
    </citation>
    <scope>NUCLEOTIDE SEQUENCE [LARGE SCALE GENOMIC DNA]</scope>
    <source>
        <strain evidence="2 5">CDM_1</strain>
        <strain evidence="4">CDM_6</strain>
    </source>
</reference>
<dbReference type="AlphaFoldDB" id="A0A1I0JVI9"/>
<name>A0A1I0JVI9_9EURY</name>
<sequence>MTGFKSGSAGDPFSSGDTDDDSGGNDAGTDDPPTLETSASTSTAQPDHASEASVDRDQRRDNDGSETASDSPSSTVLPWIYERNSITDGRAQTVQLHLQQSTLDRQREGKRDVEAVLGESVKKADLREAALLVGLEHLDELAEQLREWGYDFE</sequence>
<dbReference type="InterPro" id="IPR058276">
    <property type="entry name" value="DUF7970"/>
</dbReference>
<proteinExistence type="predicted"/>
<protein>
    <submittedName>
        <fullName evidence="3">Uncharacterized protein</fullName>
    </submittedName>
</protein>
<evidence type="ECO:0000313" key="4">
    <source>
        <dbReference type="Proteomes" id="UP000199320"/>
    </source>
</evidence>
<dbReference type="Pfam" id="PF25925">
    <property type="entry name" value="DUF7970"/>
    <property type="match status" value="1"/>
</dbReference>
<dbReference type="EMBL" id="FMZP01000028">
    <property type="protein sequence ID" value="SDD52110.1"/>
    <property type="molecule type" value="Genomic_DNA"/>
</dbReference>
<dbReference type="Proteomes" id="UP000324021">
    <property type="component" value="Unassembled WGS sequence"/>
</dbReference>
<gene>
    <name evidence="3" type="ORF">SAMN04488694_1723</name>
    <name evidence="2" type="ORF">SAMN05192552_10286</name>
</gene>
<dbReference type="Proteomes" id="UP000199320">
    <property type="component" value="Unassembled WGS sequence"/>
</dbReference>
<evidence type="ECO:0000313" key="3">
    <source>
        <dbReference type="EMBL" id="SEU14932.1"/>
    </source>
</evidence>
<accession>A0A1I0JVI9</accession>
<dbReference type="RefSeq" id="WP_092936207.1">
    <property type="nucleotide sequence ID" value="NZ_FMZP01000028.1"/>
</dbReference>